<dbReference type="GO" id="GO:0005634">
    <property type="term" value="C:nucleus"/>
    <property type="evidence" value="ECO:0007669"/>
    <property type="project" value="UniProtKB-SubCell"/>
</dbReference>
<evidence type="ECO:0000256" key="4">
    <source>
        <dbReference type="ARBA" id="ARBA00023163"/>
    </source>
</evidence>
<dbReference type="Pfam" id="PF02362">
    <property type="entry name" value="B3"/>
    <property type="match status" value="1"/>
</dbReference>
<dbReference type="AlphaFoldDB" id="A0ABD3CZU4"/>
<evidence type="ECO:0000259" key="6">
    <source>
        <dbReference type="PROSITE" id="PS50863"/>
    </source>
</evidence>
<keyword evidence="5" id="KW-0539">Nucleus</keyword>
<keyword evidence="4" id="KW-0804">Transcription</keyword>
<evidence type="ECO:0000256" key="3">
    <source>
        <dbReference type="ARBA" id="ARBA00023125"/>
    </source>
</evidence>
<comment type="caution">
    <text evidence="7">The sequence shown here is derived from an EMBL/GenBank/DDBJ whole genome shotgun (WGS) entry which is preliminary data.</text>
</comment>
<keyword evidence="9" id="KW-1185">Reference proteome</keyword>
<dbReference type="PANTHER" id="PTHR31384:SF94">
    <property type="entry name" value="AUXIN RESPONSE FACTOR 17"/>
    <property type="match status" value="1"/>
</dbReference>
<keyword evidence="2" id="KW-0805">Transcription regulation</keyword>
<organism evidence="7 9">
    <name type="scientific">Castilleja foliolosa</name>
    <dbReference type="NCBI Taxonomy" id="1961234"/>
    <lineage>
        <taxon>Eukaryota</taxon>
        <taxon>Viridiplantae</taxon>
        <taxon>Streptophyta</taxon>
        <taxon>Embryophyta</taxon>
        <taxon>Tracheophyta</taxon>
        <taxon>Spermatophyta</taxon>
        <taxon>Magnoliopsida</taxon>
        <taxon>eudicotyledons</taxon>
        <taxon>Gunneridae</taxon>
        <taxon>Pentapetalae</taxon>
        <taxon>asterids</taxon>
        <taxon>lamiids</taxon>
        <taxon>Lamiales</taxon>
        <taxon>Orobanchaceae</taxon>
        <taxon>Pedicularideae</taxon>
        <taxon>Castillejinae</taxon>
        <taxon>Castilleja</taxon>
    </lineage>
</organism>
<accession>A0ABD3CZU4</accession>
<evidence type="ECO:0000256" key="1">
    <source>
        <dbReference type="ARBA" id="ARBA00004123"/>
    </source>
</evidence>
<feature type="domain" description="TF-B3" evidence="6">
    <location>
        <begin position="109"/>
        <end position="160"/>
    </location>
</feature>
<dbReference type="SUPFAM" id="SSF101936">
    <property type="entry name" value="DNA-binding pseudobarrel domain"/>
    <property type="match status" value="1"/>
</dbReference>
<evidence type="ECO:0000256" key="2">
    <source>
        <dbReference type="ARBA" id="ARBA00023015"/>
    </source>
</evidence>
<dbReference type="Proteomes" id="UP001632038">
    <property type="component" value="Unassembled WGS sequence"/>
</dbReference>
<name>A0ABD3CZU4_9LAMI</name>
<dbReference type="CDD" id="cd10017">
    <property type="entry name" value="B3_DNA"/>
    <property type="match status" value="1"/>
</dbReference>
<dbReference type="PANTHER" id="PTHR31384">
    <property type="entry name" value="AUXIN RESPONSE FACTOR 4-RELATED"/>
    <property type="match status" value="1"/>
</dbReference>
<dbReference type="GO" id="GO:0003677">
    <property type="term" value="F:DNA binding"/>
    <property type="evidence" value="ECO:0007669"/>
    <property type="project" value="UniProtKB-KW"/>
</dbReference>
<dbReference type="InterPro" id="IPR003340">
    <property type="entry name" value="B3_DNA-bd"/>
</dbReference>
<evidence type="ECO:0000313" key="8">
    <source>
        <dbReference type="EMBL" id="KAL3634088.1"/>
    </source>
</evidence>
<reference evidence="7" key="2">
    <citation type="submission" date="2024-11" db="EMBL/GenBank/DDBJ databases">
        <authorList>
            <person name="Burger M."/>
            <person name="Chory J."/>
        </authorList>
    </citation>
    <scope>NUCLEOTIDE SEQUENCE</scope>
    <source>
        <strain evidence="7">Tecolote</strain>
        <tissue evidence="7">Flower</tissue>
    </source>
</reference>
<dbReference type="Gene3D" id="2.40.330.10">
    <property type="entry name" value="DNA-binding pseudobarrel domain"/>
    <property type="match status" value="1"/>
</dbReference>
<protein>
    <recommendedName>
        <fullName evidence="6">TF-B3 domain-containing protein</fullName>
    </recommendedName>
</protein>
<evidence type="ECO:0000313" key="9">
    <source>
        <dbReference type="Proteomes" id="UP001632038"/>
    </source>
</evidence>
<dbReference type="EMBL" id="JAVIJP010000028">
    <property type="protein sequence ID" value="KAL3634088.1"/>
    <property type="molecule type" value="Genomic_DNA"/>
</dbReference>
<dbReference type="InterPro" id="IPR015300">
    <property type="entry name" value="DNA-bd_pseudobarrel_sf"/>
</dbReference>
<keyword evidence="3" id="KW-0238">DNA-binding</keyword>
<evidence type="ECO:0000256" key="5">
    <source>
        <dbReference type="ARBA" id="ARBA00023242"/>
    </source>
</evidence>
<sequence>MMAEEIENGGYTLGAVPKTYIKSKEFVMTSSEHDKISKQIDGCFVKCGDFLTRCSTIRHILSSLKSHEIVVVTVVQSAAAAESAGPAFAAKTNAVKRYNFPADPPVQNLIIKDAVGNAWEFRHIYRGTPRCNSLTTGWSKFVNAKLLVAGDTVIFMRKNK</sequence>
<dbReference type="PROSITE" id="PS50863">
    <property type="entry name" value="B3"/>
    <property type="match status" value="1"/>
</dbReference>
<proteinExistence type="predicted"/>
<gene>
    <name evidence="7" type="ORF">CASFOL_021136</name>
    <name evidence="8" type="ORF">CASFOL_021142</name>
</gene>
<comment type="subcellular location">
    <subcellularLocation>
        <location evidence="1">Nucleus</location>
    </subcellularLocation>
</comment>
<dbReference type="EMBL" id="JAVIJP010000028">
    <property type="protein sequence ID" value="KAL3634082.1"/>
    <property type="molecule type" value="Genomic_DNA"/>
</dbReference>
<dbReference type="InterPro" id="IPR044835">
    <property type="entry name" value="ARF_plant"/>
</dbReference>
<reference evidence="9" key="1">
    <citation type="journal article" date="2024" name="IScience">
        <title>Strigolactones Initiate the Formation of Haustorium-like Structures in Castilleja.</title>
        <authorList>
            <person name="Buerger M."/>
            <person name="Peterson D."/>
            <person name="Chory J."/>
        </authorList>
    </citation>
    <scope>NUCLEOTIDE SEQUENCE [LARGE SCALE GENOMIC DNA]</scope>
</reference>
<evidence type="ECO:0000313" key="7">
    <source>
        <dbReference type="EMBL" id="KAL3634082.1"/>
    </source>
</evidence>